<feature type="non-terminal residue" evidence="2">
    <location>
        <position position="1"/>
    </location>
</feature>
<evidence type="ECO:0000313" key="2">
    <source>
        <dbReference type="EMBL" id="KYN29508.1"/>
    </source>
</evidence>
<sequence>RERAAREDRPSRVKLPPSPSLFQVDNLLVNQNDAWSICIPHLKETLLGQDSIDTPNRHSVKENHFFSWTRGYNGSLVENAGKWTCYLRVTCFWKCWLAHCCTFITLVGCPGYPGLALTVGQERERKRKRNERRKRFSRAYHPVRRERRGTERRE</sequence>
<dbReference type="AlphaFoldDB" id="A0A151JQN8"/>
<proteinExistence type="predicted"/>
<organism evidence="2 3">
    <name type="scientific">Trachymyrmex cornetzi</name>
    <dbReference type="NCBI Taxonomy" id="471704"/>
    <lineage>
        <taxon>Eukaryota</taxon>
        <taxon>Metazoa</taxon>
        <taxon>Ecdysozoa</taxon>
        <taxon>Arthropoda</taxon>
        <taxon>Hexapoda</taxon>
        <taxon>Insecta</taxon>
        <taxon>Pterygota</taxon>
        <taxon>Neoptera</taxon>
        <taxon>Endopterygota</taxon>
        <taxon>Hymenoptera</taxon>
        <taxon>Apocrita</taxon>
        <taxon>Aculeata</taxon>
        <taxon>Formicoidea</taxon>
        <taxon>Formicidae</taxon>
        <taxon>Myrmicinae</taxon>
        <taxon>Trachymyrmex</taxon>
    </lineage>
</organism>
<protein>
    <submittedName>
        <fullName evidence="2">Uncharacterized protein</fullName>
    </submittedName>
</protein>
<feature type="compositionally biased region" description="Basic residues" evidence="1">
    <location>
        <begin position="125"/>
        <end position="147"/>
    </location>
</feature>
<gene>
    <name evidence="2" type="ORF">ALC57_01058</name>
</gene>
<dbReference type="EMBL" id="KQ978642">
    <property type="protein sequence ID" value="KYN29508.1"/>
    <property type="molecule type" value="Genomic_DNA"/>
</dbReference>
<name>A0A151JQN8_9HYME</name>
<keyword evidence="3" id="KW-1185">Reference proteome</keyword>
<dbReference type="Proteomes" id="UP000078492">
    <property type="component" value="Unassembled WGS sequence"/>
</dbReference>
<evidence type="ECO:0000256" key="1">
    <source>
        <dbReference type="SAM" id="MobiDB-lite"/>
    </source>
</evidence>
<feature type="region of interest" description="Disordered" evidence="1">
    <location>
        <begin position="123"/>
        <end position="154"/>
    </location>
</feature>
<reference evidence="2 3" key="1">
    <citation type="submission" date="2015-09" db="EMBL/GenBank/DDBJ databases">
        <title>Trachymyrmex cornetzi WGS genome.</title>
        <authorList>
            <person name="Nygaard S."/>
            <person name="Hu H."/>
            <person name="Boomsma J."/>
            <person name="Zhang G."/>
        </authorList>
    </citation>
    <scope>NUCLEOTIDE SEQUENCE [LARGE SCALE GENOMIC DNA]</scope>
    <source>
        <strain evidence="2">Tcor2-1</strain>
        <tissue evidence="2">Whole body</tissue>
    </source>
</reference>
<evidence type="ECO:0000313" key="3">
    <source>
        <dbReference type="Proteomes" id="UP000078492"/>
    </source>
</evidence>
<accession>A0A151JQN8</accession>